<comment type="subcellular location">
    <subcellularLocation>
        <location evidence="1">Cell envelope</location>
    </subcellularLocation>
</comment>
<comment type="similarity">
    <text evidence="2">Belongs to the bacterial solute-binding protein 2 family.</text>
</comment>
<evidence type="ECO:0000313" key="6">
    <source>
        <dbReference type="EMBL" id="SIS85019.1"/>
    </source>
</evidence>
<dbReference type="RefSeq" id="WP_009711894.1">
    <property type="nucleotide sequence ID" value="NZ_CP048103.1"/>
</dbReference>
<feature type="signal peptide" evidence="4">
    <location>
        <begin position="1"/>
        <end position="24"/>
    </location>
</feature>
<dbReference type="InterPro" id="IPR025997">
    <property type="entry name" value="SBP_2_dom"/>
</dbReference>
<evidence type="ECO:0000256" key="2">
    <source>
        <dbReference type="ARBA" id="ARBA00007639"/>
    </source>
</evidence>
<dbReference type="AlphaFoldDB" id="A0A1N7MGE9"/>
<evidence type="ECO:0000256" key="3">
    <source>
        <dbReference type="ARBA" id="ARBA00022729"/>
    </source>
</evidence>
<gene>
    <name evidence="6" type="ORF">SAMN05421790_10671</name>
</gene>
<name>A0A1N7MGE9_9BACL</name>
<evidence type="ECO:0000256" key="4">
    <source>
        <dbReference type="SAM" id="SignalP"/>
    </source>
</evidence>
<dbReference type="Gene3D" id="3.40.50.2300">
    <property type="match status" value="2"/>
</dbReference>
<keyword evidence="7" id="KW-1185">Reference proteome</keyword>
<dbReference type="EMBL" id="FTOD01000006">
    <property type="protein sequence ID" value="SIS85019.1"/>
    <property type="molecule type" value="Genomic_DNA"/>
</dbReference>
<organism evidence="6 7">
    <name type="scientific">Kroppenstedtia eburnea</name>
    <dbReference type="NCBI Taxonomy" id="714067"/>
    <lineage>
        <taxon>Bacteria</taxon>
        <taxon>Bacillati</taxon>
        <taxon>Bacillota</taxon>
        <taxon>Bacilli</taxon>
        <taxon>Bacillales</taxon>
        <taxon>Thermoactinomycetaceae</taxon>
        <taxon>Kroppenstedtia</taxon>
    </lineage>
</organism>
<dbReference type="SUPFAM" id="SSF53822">
    <property type="entry name" value="Periplasmic binding protein-like I"/>
    <property type="match status" value="1"/>
</dbReference>
<dbReference type="PANTHER" id="PTHR46847:SF1">
    <property type="entry name" value="D-ALLOSE-BINDING PERIPLASMIC PROTEIN-RELATED"/>
    <property type="match status" value="1"/>
</dbReference>
<dbReference type="GO" id="GO:0030246">
    <property type="term" value="F:carbohydrate binding"/>
    <property type="evidence" value="ECO:0007669"/>
    <property type="project" value="UniProtKB-ARBA"/>
</dbReference>
<reference evidence="7" key="1">
    <citation type="submission" date="2017-01" db="EMBL/GenBank/DDBJ databases">
        <authorList>
            <person name="Varghese N."/>
            <person name="Submissions S."/>
        </authorList>
    </citation>
    <scope>NUCLEOTIDE SEQUENCE [LARGE SCALE GENOMIC DNA]</scope>
    <source>
        <strain evidence="7">DSM 45196</strain>
    </source>
</reference>
<keyword evidence="3 4" id="KW-0732">Signal</keyword>
<evidence type="ECO:0000256" key="1">
    <source>
        <dbReference type="ARBA" id="ARBA00004196"/>
    </source>
</evidence>
<proteinExistence type="inferred from homology"/>
<dbReference type="GO" id="GO:0030313">
    <property type="term" value="C:cell envelope"/>
    <property type="evidence" value="ECO:0007669"/>
    <property type="project" value="UniProtKB-SubCell"/>
</dbReference>
<feature type="chain" id="PRO_5038434992" evidence="4">
    <location>
        <begin position="25"/>
        <end position="353"/>
    </location>
</feature>
<protein>
    <submittedName>
        <fullName evidence="6">Monosaccharide ABC transporter substrate-binding protein, CUT2 family</fullName>
    </submittedName>
</protein>
<accession>A0A1N7MGE9</accession>
<sequence length="353" mass="37724">MKKRLAFVCAVLATFLLVAACGNANDAGSANGGKKIKVGLAMKTQDSPYFVTLVEAVEKYAKEEGWEVTVLDANGDVTKEAANIETFIAQGKDLIFLDAIEPDAVVPSIDKAAEAGIGVINLDSGVSEEANDITTVYSDNRQNGRLVGLKYAEKMGDKEIKAIILSGAKGNVAGYERRTGLFAGILEGKLGVSEKEAWKFAKEFEKELSSKGKASNKEAKFSVVGQGWGAWTEEEGLKAAEDLITANSDLTTVLGENDQMLFGAMTALKNAGKKDVDMVAAADGAKKAFDLIKEGKYFATGLNSPYLVAEKGVEIGKEVLEKGKDPESYPEVSLTEPAAITKENVDKYYEKGF</sequence>
<dbReference type="Pfam" id="PF13407">
    <property type="entry name" value="Peripla_BP_4"/>
    <property type="match status" value="1"/>
</dbReference>
<dbReference type="PANTHER" id="PTHR46847">
    <property type="entry name" value="D-ALLOSE-BINDING PERIPLASMIC PROTEIN-RELATED"/>
    <property type="match status" value="1"/>
</dbReference>
<dbReference type="InterPro" id="IPR028082">
    <property type="entry name" value="Peripla_BP_I"/>
</dbReference>
<evidence type="ECO:0000313" key="7">
    <source>
        <dbReference type="Proteomes" id="UP000186795"/>
    </source>
</evidence>
<dbReference type="PROSITE" id="PS51257">
    <property type="entry name" value="PROKAR_LIPOPROTEIN"/>
    <property type="match status" value="1"/>
</dbReference>
<dbReference type="OrthoDB" id="9814427at2"/>
<evidence type="ECO:0000259" key="5">
    <source>
        <dbReference type="Pfam" id="PF13407"/>
    </source>
</evidence>
<feature type="domain" description="Periplasmic binding protein" evidence="5">
    <location>
        <begin position="38"/>
        <end position="324"/>
    </location>
</feature>
<dbReference type="Proteomes" id="UP000186795">
    <property type="component" value="Unassembled WGS sequence"/>
</dbReference>